<feature type="binding site" evidence="3">
    <location>
        <position position="68"/>
    </location>
    <ligand>
        <name>Mg(2+)</name>
        <dbReference type="ChEBI" id="CHEBI:18420"/>
        <label>1</label>
    </ligand>
</feature>
<keyword evidence="6" id="KW-1185">Reference proteome</keyword>
<evidence type="ECO:0000313" key="5">
    <source>
        <dbReference type="EMBL" id="QDU26272.1"/>
    </source>
</evidence>
<keyword evidence="5" id="KW-0326">Glycosidase</keyword>
<feature type="binding site" evidence="3">
    <location>
        <position position="326"/>
    </location>
    <ligand>
        <name>Mg(2+)</name>
        <dbReference type="ChEBI" id="CHEBI:18420"/>
        <label>1</label>
    </ligand>
</feature>
<feature type="compositionally biased region" description="Basic and acidic residues" evidence="4">
    <location>
        <begin position="461"/>
        <end position="472"/>
    </location>
</feature>
<organism evidence="5 6">
    <name type="scientific">Anatilimnocola aggregata</name>
    <dbReference type="NCBI Taxonomy" id="2528021"/>
    <lineage>
        <taxon>Bacteria</taxon>
        <taxon>Pseudomonadati</taxon>
        <taxon>Planctomycetota</taxon>
        <taxon>Planctomycetia</taxon>
        <taxon>Pirellulales</taxon>
        <taxon>Pirellulaceae</taxon>
        <taxon>Anatilimnocola</taxon>
    </lineage>
</organism>
<sequence>MELNQRTRRSALWAAYGDALGFITELADESMVKRRTGTRTIDGLVPWTRRIGGKFGTDIRLPKGCYSDDTQLRLATSRSIRGNGEFDVEAFAKVELPVWSSYALGGGNATKCAAEQLCSPDSRWFSNFFQTKKSDYVKAGGNGAAMRIQPHAWCSPTHSSTWLLARDIIRNSVVTHGHPTGILGAVFHGLCLKFGMDHGRVVQADELGAVFELLSNIPKLIREDRELSVFWIPQWEDKASQRLDVGFHDSFQELRRDLDKAMVATQHYQSDIEKPYHDLLNDLGGFAKATLGSATKSAVFAWFLAVKAQKEPLNAISVAIHALGSDTDTIASMAGALIGCGASCDPPEDTMDKSYLISESDRLTKIAEGGVADSFRYPDLLYWRSPKVQLDAIGVKDGQFFVAGLGMAKPLDVVADGKAKDLSWQWFELEFGQRVLLRRRESPNQLSTESLPLFEKEGRAVTERKNAQDHSPLKNSEAKSLGTEQRLKPASVNLAADDVIKSNFDAKIIGAWLLRFANESEGGVDKAIAFAAIVAKAKNARMLRDSRKTN</sequence>
<dbReference type="EC" id="3.2.2.24" evidence="5"/>
<evidence type="ECO:0000256" key="4">
    <source>
        <dbReference type="SAM" id="MobiDB-lite"/>
    </source>
</evidence>
<reference evidence="5 6" key="1">
    <citation type="submission" date="2019-02" db="EMBL/GenBank/DDBJ databases">
        <title>Deep-cultivation of Planctomycetes and their phenomic and genomic characterization uncovers novel biology.</title>
        <authorList>
            <person name="Wiegand S."/>
            <person name="Jogler M."/>
            <person name="Boedeker C."/>
            <person name="Pinto D."/>
            <person name="Vollmers J."/>
            <person name="Rivas-Marin E."/>
            <person name="Kohn T."/>
            <person name="Peeters S.H."/>
            <person name="Heuer A."/>
            <person name="Rast P."/>
            <person name="Oberbeckmann S."/>
            <person name="Bunk B."/>
            <person name="Jeske O."/>
            <person name="Meyerdierks A."/>
            <person name="Storesund J.E."/>
            <person name="Kallscheuer N."/>
            <person name="Luecker S."/>
            <person name="Lage O.M."/>
            <person name="Pohl T."/>
            <person name="Merkel B.J."/>
            <person name="Hornburger P."/>
            <person name="Mueller R.-W."/>
            <person name="Bruemmer F."/>
            <person name="Labrenz M."/>
            <person name="Spormann A.M."/>
            <person name="Op den Camp H."/>
            <person name="Overmann J."/>
            <person name="Amann R."/>
            <person name="Jetten M.S.M."/>
            <person name="Mascher T."/>
            <person name="Medema M.H."/>
            <person name="Devos D.P."/>
            <person name="Kaster A.-K."/>
            <person name="Ovreas L."/>
            <person name="Rohde M."/>
            <person name="Galperin M.Y."/>
            <person name="Jogler C."/>
        </authorList>
    </citation>
    <scope>NUCLEOTIDE SEQUENCE [LARGE SCALE GENOMIC DNA]</scope>
    <source>
        <strain evidence="5 6">ETA_A8</strain>
    </source>
</reference>
<dbReference type="EMBL" id="CP036274">
    <property type="protein sequence ID" value="QDU26272.1"/>
    <property type="molecule type" value="Genomic_DNA"/>
</dbReference>
<evidence type="ECO:0000313" key="6">
    <source>
        <dbReference type="Proteomes" id="UP000315017"/>
    </source>
</evidence>
<feature type="region of interest" description="Disordered" evidence="4">
    <location>
        <begin position="461"/>
        <end position="482"/>
    </location>
</feature>
<keyword evidence="3" id="KW-0479">Metal-binding</keyword>
<dbReference type="GO" id="GO:0047407">
    <property type="term" value="F:ADP-ribosyl-[dinitrogen reductase] hydrolase activity"/>
    <property type="evidence" value="ECO:0007669"/>
    <property type="project" value="UniProtKB-EC"/>
</dbReference>
<dbReference type="GO" id="GO:0046872">
    <property type="term" value="F:metal ion binding"/>
    <property type="evidence" value="ECO:0007669"/>
    <property type="project" value="UniProtKB-KW"/>
</dbReference>
<dbReference type="OrthoDB" id="9798107at2"/>
<feature type="binding site" evidence="3">
    <location>
        <position position="69"/>
    </location>
    <ligand>
        <name>Mg(2+)</name>
        <dbReference type="ChEBI" id="CHEBI:18420"/>
        <label>1</label>
    </ligand>
</feature>
<evidence type="ECO:0000256" key="1">
    <source>
        <dbReference type="ARBA" id="ARBA00010702"/>
    </source>
</evidence>
<dbReference type="Pfam" id="PF03747">
    <property type="entry name" value="ADP_ribosyl_GH"/>
    <property type="match status" value="1"/>
</dbReference>
<dbReference type="InterPro" id="IPR005502">
    <property type="entry name" value="Ribosyl_crysJ1"/>
</dbReference>
<dbReference type="Proteomes" id="UP000315017">
    <property type="component" value="Chromosome"/>
</dbReference>
<proteinExistence type="inferred from homology"/>
<dbReference type="PANTHER" id="PTHR16222">
    <property type="entry name" value="ADP-RIBOSYLGLYCOHYDROLASE"/>
    <property type="match status" value="1"/>
</dbReference>
<protein>
    <submittedName>
        <fullName evidence="5">ADP-ribosyl-[dinitrogen reductase] glycohydrolase</fullName>
        <ecNumber evidence="5">3.2.2.24</ecNumber>
    </submittedName>
</protein>
<evidence type="ECO:0000256" key="2">
    <source>
        <dbReference type="ARBA" id="ARBA00022801"/>
    </source>
</evidence>
<feature type="binding site" evidence="3">
    <location>
        <position position="329"/>
    </location>
    <ligand>
        <name>Mg(2+)</name>
        <dbReference type="ChEBI" id="CHEBI:18420"/>
        <label>1</label>
    </ligand>
</feature>
<name>A0A517Y803_9BACT</name>
<dbReference type="InterPro" id="IPR050792">
    <property type="entry name" value="ADP-ribosylglycohydrolase"/>
</dbReference>
<dbReference type="PANTHER" id="PTHR16222:SF24">
    <property type="entry name" value="ADP-RIBOSYLHYDROLASE ARH3"/>
    <property type="match status" value="1"/>
</dbReference>
<dbReference type="RefSeq" id="WP_145086563.1">
    <property type="nucleotide sequence ID" value="NZ_CP036274.1"/>
</dbReference>
<dbReference type="AlphaFoldDB" id="A0A517Y803"/>
<comment type="cofactor">
    <cofactor evidence="3">
        <name>Mg(2+)</name>
        <dbReference type="ChEBI" id="CHEBI:18420"/>
    </cofactor>
    <text evidence="3">Binds 2 magnesium ions per subunit.</text>
</comment>
<keyword evidence="2 5" id="KW-0378">Hydrolase</keyword>
<dbReference type="SUPFAM" id="SSF101478">
    <property type="entry name" value="ADP-ribosylglycohydrolase"/>
    <property type="match status" value="1"/>
</dbReference>
<feature type="binding site" evidence="3">
    <location>
        <position position="67"/>
    </location>
    <ligand>
        <name>Mg(2+)</name>
        <dbReference type="ChEBI" id="CHEBI:18420"/>
        <label>1</label>
    </ligand>
</feature>
<dbReference type="InterPro" id="IPR036705">
    <property type="entry name" value="Ribosyl_crysJ1_sf"/>
</dbReference>
<accession>A0A517Y803</accession>
<dbReference type="Gene3D" id="1.10.4080.10">
    <property type="entry name" value="ADP-ribosylation/Crystallin J1"/>
    <property type="match status" value="1"/>
</dbReference>
<comment type="similarity">
    <text evidence="1">Belongs to the ADP-ribosylglycohydrolase family.</text>
</comment>
<gene>
    <name evidence="5" type="primary">draG</name>
    <name evidence="5" type="ORF">ETAA8_13490</name>
</gene>
<evidence type="ECO:0000256" key="3">
    <source>
        <dbReference type="PIRSR" id="PIRSR605502-1"/>
    </source>
</evidence>
<dbReference type="KEGG" id="aagg:ETAA8_13490"/>
<keyword evidence="3" id="KW-0460">Magnesium</keyword>
<feature type="binding site" evidence="3">
    <location>
        <position position="328"/>
    </location>
    <ligand>
        <name>Mg(2+)</name>
        <dbReference type="ChEBI" id="CHEBI:18420"/>
        <label>1</label>
    </ligand>
</feature>